<dbReference type="Gene3D" id="1.25.40.10">
    <property type="entry name" value="Tetratricopeptide repeat domain"/>
    <property type="match status" value="1"/>
</dbReference>
<dbReference type="OrthoDB" id="9768142at2"/>
<dbReference type="AlphaFoldDB" id="A0A1N6EQQ2"/>
<organism evidence="6 7">
    <name type="scientific">Sulfurivirga caldicuralii</name>
    <dbReference type="NCBI Taxonomy" id="364032"/>
    <lineage>
        <taxon>Bacteria</taxon>
        <taxon>Pseudomonadati</taxon>
        <taxon>Pseudomonadota</taxon>
        <taxon>Gammaproteobacteria</taxon>
        <taxon>Thiotrichales</taxon>
        <taxon>Piscirickettsiaceae</taxon>
        <taxon>Sulfurivirga</taxon>
    </lineage>
</organism>
<dbReference type="InterPro" id="IPR039565">
    <property type="entry name" value="BamD-like"/>
</dbReference>
<dbReference type="Pfam" id="PF13525">
    <property type="entry name" value="YfiO"/>
    <property type="match status" value="1"/>
</dbReference>
<accession>A0A1N6EQQ2</accession>
<dbReference type="InterPro" id="IPR034706">
    <property type="entry name" value="CpoB"/>
</dbReference>
<evidence type="ECO:0000256" key="4">
    <source>
        <dbReference type="SAM" id="MobiDB-lite"/>
    </source>
</evidence>
<dbReference type="RefSeq" id="WP_074201034.1">
    <property type="nucleotide sequence ID" value="NZ_FSRE01000002.1"/>
</dbReference>
<feature type="domain" description="Outer membrane lipoprotein BamD-like" evidence="5">
    <location>
        <begin position="137"/>
        <end position="257"/>
    </location>
</feature>
<dbReference type="EMBL" id="FSRE01000002">
    <property type="protein sequence ID" value="SIN85345.1"/>
    <property type="molecule type" value="Genomic_DNA"/>
</dbReference>
<dbReference type="Gene3D" id="1.20.5.110">
    <property type="match status" value="1"/>
</dbReference>
<keyword evidence="2" id="KW-0131">Cell cycle</keyword>
<evidence type="ECO:0000256" key="3">
    <source>
        <dbReference type="PROSITE-ProRule" id="PRU00339"/>
    </source>
</evidence>
<keyword evidence="2" id="KW-0175">Coiled coil</keyword>
<keyword evidence="2" id="KW-0574">Periplasm</keyword>
<feature type="chain" id="PRO_5013414430" description="Cell division coordinator CpoB" evidence="2">
    <location>
        <begin position="19"/>
        <end position="262"/>
    </location>
</feature>
<feature type="coiled-coil region" evidence="2">
    <location>
        <begin position="44"/>
        <end position="96"/>
    </location>
</feature>
<feature type="signal peptide" evidence="2">
    <location>
        <begin position="1"/>
        <end position="18"/>
    </location>
</feature>
<dbReference type="Proteomes" id="UP000198461">
    <property type="component" value="Unassembled WGS sequence"/>
</dbReference>
<comment type="function">
    <text evidence="2">Mediates coordination of peptidoglycan synthesis and outer membrane constriction during cell division.</text>
</comment>
<dbReference type="HAMAP" id="MF_02066">
    <property type="entry name" value="CpoB"/>
    <property type="match status" value="1"/>
</dbReference>
<gene>
    <name evidence="2" type="primary">cpoB</name>
    <name evidence="6" type="ORF">SAMN05443662_0722</name>
</gene>
<feature type="repeat" description="TPR" evidence="3">
    <location>
        <begin position="173"/>
        <end position="206"/>
    </location>
</feature>
<dbReference type="GO" id="GO:0043093">
    <property type="term" value="P:FtsZ-dependent cytokinesis"/>
    <property type="evidence" value="ECO:0007669"/>
    <property type="project" value="UniProtKB-UniRule"/>
</dbReference>
<evidence type="ECO:0000313" key="6">
    <source>
        <dbReference type="EMBL" id="SIN85345.1"/>
    </source>
</evidence>
<keyword evidence="3" id="KW-0802">TPR repeat</keyword>
<dbReference type="STRING" id="364032.SAMN05443662_0722"/>
<feature type="region of interest" description="Disordered" evidence="4">
    <location>
        <begin position="98"/>
        <end position="133"/>
    </location>
</feature>
<evidence type="ECO:0000256" key="1">
    <source>
        <dbReference type="ARBA" id="ARBA00022729"/>
    </source>
</evidence>
<comment type="similarity">
    <text evidence="2">Belongs to the CpoB family.</text>
</comment>
<keyword evidence="7" id="KW-1185">Reference proteome</keyword>
<keyword evidence="2" id="KW-0132">Cell division</keyword>
<sequence length="262" mass="29301" precursor="true">MKRLLFLFVAFTTGTALAAPVVVSEYDLEKRVSRLERMMENPVLLQLSDRLAEQQREIQALQDRVDRLEYRLRQQKADEKRQLDALKARIDELEAQLQRPAPADSAAVEQASAEAPVERNEAGGSEKGLKPADTATQSEYSAAFTLLQKAHYAKAAKAFEAFLKKHPDSVLAPNAAYWAGEAYMVLLDYKSAWNRFEQVIKQYPDSSKVPAALYRGAAALAKLGRKQEAIKLLQREIKAYPDDTVTPKARALLKQLQAGKAK</sequence>
<dbReference type="InterPro" id="IPR011990">
    <property type="entry name" value="TPR-like_helical_dom_sf"/>
</dbReference>
<name>A0A1N6EQQ2_9GAMM</name>
<dbReference type="InterPro" id="IPR014162">
    <property type="entry name" value="CpoB_C"/>
</dbReference>
<proteinExistence type="inferred from homology"/>
<dbReference type="InterPro" id="IPR019734">
    <property type="entry name" value="TPR_rpt"/>
</dbReference>
<dbReference type="NCBIfam" id="TIGR02795">
    <property type="entry name" value="tol_pal_ybgF"/>
    <property type="match status" value="1"/>
</dbReference>
<reference evidence="6 7" key="1">
    <citation type="submission" date="2016-11" db="EMBL/GenBank/DDBJ databases">
        <authorList>
            <person name="Jaros S."/>
            <person name="Januszkiewicz K."/>
            <person name="Wedrychowicz H."/>
        </authorList>
    </citation>
    <scope>NUCLEOTIDE SEQUENCE [LARGE SCALE GENOMIC DNA]</scope>
    <source>
        <strain evidence="6 7">DSM 17737</strain>
    </source>
</reference>
<protein>
    <recommendedName>
        <fullName evidence="2">Cell division coordinator CpoB</fullName>
    </recommendedName>
</protein>
<dbReference type="SUPFAM" id="SSF48452">
    <property type="entry name" value="TPR-like"/>
    <property type="match status" value="1"/>
</dbReference>
<dbReference type="PROSITE" id="PS50005">
    <property type="entry name" value="TPR"/>
    <property type="match status" value="1"/>
</dbReference>
<evidence type="ECO:0000313" key="7">
    <source>
        <dbReference type="Proteomes" id="UP000198461"/>
    </source>
</evidence>
<keyword evidence="1 2" id="KW-0732">Signal</keyword>
<comment type="subcellular location">
    <subcellularLocation>
        <location evidence="2">Periplasm</location>
    </subcellularLocation>
</comment>
<evidence type="ECO:0000256" key="2">
    <source>
        <dbReference type="HAMAP-Rule" id="MF_02066"/>
    </source>
</evidence>
<dbReference type="GO" id="GO:0030288">
    <property type="term" value="C:outer membrane-bounded periplasmic space"/>
    <property type="evidence" value="ECO:0007669"/>
    <property type="project" value="UniProtKB-UniRule"/>
</dbReference>
<evidence type="ECO:0000259" key="5">
    <source>
        <dbReference type="Pfam" id="PF13525"/>
    </source>
</evidence>